<feature type="compositionally biased region" description="Basic and acidic residues" evidence="1">
    <location>
        <begin position="402"/>
        <end position="411"/>
    </location>
</feature>
<evidence type="ECO:0000313" key="5">
    <source>
        <dbReference type="Proteomes" id="UP000050502"/>
    </source>
</evidence>
<gene>
    <name evidence="4" type="ORF">SE16_03415</name>
</gene>
<feature type="domain" description="DUF5666" evidence="2">
    <location>
        <begin position="435"/>
        <end position="488"/>
    </location>
</feature>
<dbReference type="AlphaFoldDB" id="A0A0P6YWF4"/>
<dbReference type="InterPro" id="IPR043725">
    <property type="entry name" value="DUF5667"/>
</dbReference>
<feature type="compositionally biased region" description="Acidic residues" evidence="1">
    <location>
        <begin position="412"/>
        <end position="433"/>
    </location>
</feature>
<protein>
    <recommendedName>
        <fullName evidence="6">DUF5667 domain-containing protein</fullName>
    </recommendedName>
</protein>
<dbReference type="EMBL" id="LGKN01000003">
    <property type="protein sequence ID" value="KPL89492.1"/>
    <property type="molecule type" value="Genomic_DNA"/>
</dbReference>
<feature type="region of interest" description="Disordered" evidence="1">
    <location>
        <begin position="232"/>
        <end position="319"/>
    </location>
</feature>
<name>A0A0P6YWF4_9CHLR</name>
<dbReference type="Pfam" id="PF18915">
    <property type="entry name" value="DUF5667"/>
    <property type="match status" value="1"/>
</dbReference>
<dbReference type="InterPro" id="IPR043724">
    <property type="entry name" value="DUF5666"/>
</dbReference>
<dbReference type="RefSeq" id="WP_060687213.1">
    <property type="nucleotide sequence ID" value="NZ_LGKN01000003.1"/>
</dbReference>
<evidence type="ECO:0000256" key="1">
    <source>
        <dbReference type="SAM" id="MobiDB-lite"/>
    </source>
</evidence>
<feature type="compositionally biased region" description="Acidic residues" evidence="1">
    <location>
        <begin position="379"/>
        <end position="389"/>
    </location>
</feature>
<reference evidence="4 5" key="1">
    <citation type="submission" date="2015-07" db="EMBL/GenBank/DDBJ databases">
        <title>Whole genome sequence of Ardenticatena maritima DSM 23922.</title>
        <authorList>
            <person name="Hemp J."/>
            <person name="Ward L.M."/>
            <person name="Pace L.A."/>
            <person name="Fischer W.W."/>
        </authorList>
    </citation>
    <scope>NUCLEOTIDE SEQUENCE [LARGE SCALE GENOMIC DNA]</scope>
    <source>
        <strain evidence="4 5">110S</strain>
    </source>
</reference>
<evidence type="ECO:0000313" key="4">
    <source>
        <dbReference type="EMBL" id="KPL89492.1"/>
    </source>
</evidence>
<feature type="region of interest" description="Disordered" evidence="1">
    <location>
        <begin position="379"/>
        <end position="433"/>
    </location>
</feature>
<proteinExistence type="predicted"/>
<feature type="compositionally biased region" description="Pro residues" evidence="1">
    <location>
        <begin position="271"/>
        <end position="309"/>
    </location>
</feature>
<dbReference type="Proteomes" id="UP000050502">
    <property type="component" value="Unassembled WGS sequence"/>
</dbReference>
<evidence type="ECO:0000259" key="3">
    <source>
        <dbReference type="Pfam" id="PF18915"/>
    </source>
</evidence>
<feature type="domain" description="DUF5666" evidence="2">
    <location>
        <begin position="325"/>
        <end position="378"/>
    </location>
</feature>
<dbReference type="Pfam" id="PF18914">
    <property type="entry name" value="DUF5666"/>
    <property type="match status" value="2"/>
</dbReference>
<sequence>MKPIEDIFEECLQAIEAGDSLEACLARYPEYADELRPLLELALDLQQTPKPRLSPEAFHGGYERVVQTAHAKREASAPSQAARVLPFPRWRWLAAAAVFVALFIASTITADRIAADSLPGEPLYAVKQFSEWVRLITAITPEQRANAHALRAERRLQETIELLQRGQAPDPALLDAARREVEKTVQLATPLSESEREQLLQRWQDELATLEQLSAEMPTAPANVPETIKDIETTLPQPPIVRSPTPTLGDEGEPGGAAPAPTATPTRPAATPTPQPTETPEPTRTPKPTKTPEPTRTPKPTETPKPTRTPKPTETPKAAEEIEFEGVVESINGATWVVGGRTILVTNTTDLRGSPGVGDVVEVHARLQNGAWVALRIEVEEEQDDDDDTTPTKTPEPTEEPEPTKTPKPTEEPEPTETPEPPDEDDDEPDEIEFEGTVQSINGSTWIVDGYTLIVTNETDIKKNPGVGDEVKVRARRENGLLIALSIEKEDERD</sequence>
<dbReference type="PATRIC" id="fig|872965.6.peg.643"/>
<feature type="domain" description="DUF5667" evidence="3">
    <location>
        <begin position="117"/>
        <end position="198"/>
    </location>
</feature>
<evidence type="ECO:0008006" key="6">
    <source>
        <dbReference type="Google" id="ProtNLM"/>
    </source>
</evidence>
<accession>A0A0P6YWF4</accession>
<evidence type="ECO:0000259" key="2">
    <source>
        <dbReference type="Pfam" id="PF18914"/>
    </source>
</evidence>
<feature type="compositionally biased region" description="Low complexity" evidence="1">
    <location>
        <begin position="257"/>
        <end position="270"/>
    </location>
</feature>
<organism evidence="4 5">
    <name type="scientific">Ardenticatena maritima</name>
    <dbReference type="NCBI Taxonomy" id="872965"/>
    <lineage>
        <taxon>Bacteria</taxon>
        <taxon>Bacillati</taxon>
        <taxon>Chloroflexota</taxon>
        <taxon>Ardenticatenia</taxon>
        <taxon>Ardenticatenales</taxon>
        <taxon>Ardenticatenaceae</taxon>
        <taxon>Ardenticatena</taxon>
    </lineage>
</organism>
<comment type="caution">
    <text evidence="4">The sequence shown here is derived from an EMBL/GenBank/DDBJ whole genome shotgun (WGS) entry which is preliminary data.</text>
</comment>